<reference evidence="3" key="1">
    <citation type="journal article" date="2019" name="Int. J. Syst. Evol. Microbiol.">
        <title>The Global Catalogue of Microorganisms (GCM) 10K type strain sequencing project: providing services to taxonomists for standard genome sequencing and annotation.</title>
        <authorList>
            <consortium name="The Broad Institute Genomics Platform"/>
            <consortium name="The Broad Institute Genome Sequencing Center for Infectious Disease"/>
            <person name="Wu L."/>
            <person name="Ma J."/>
        </authorList>
    </citation>
    <scope>NUCLEOTIDE SEQUENCE [LARGE SCALE GENOMIC DNA]</scope>
    <source>
        <strain evidence="3">CGMCC 4.7683</strain>
    </source>
</reference>
<evidence type="ECO:0000256" key="1">
    <source>
        <dbReference type="SAM" id="MobiDB-lite"/>
    </source>
</evidence>
<evidence type="ECO:0000313" key="3">
    <source>
        <dbReference type="Proteomes" id="UP000635387"/>
    </source>
</evidence>
<feature type="region of interest" description="Disordered" evidence="1">
    <location>
        <begin position="1"/>
        <end position="25"/>
    </location>
</feature>
<evidence type="ECO:0000313" key="2">
    <source>
        <dbReference type="EMBL" id="GHH13436.1"/>
    </source>
</evidence>
<gene>
    <name evidence="2" type="ORF">GCM10017790_26180</name>
</gene>
<comment type="caution">
    <text evidence="2">The sequence shown here is derived from an EMBL/GenBank/DDBJ whole genome shotgun (WGS) entry which is preliminary data.</text>
</comment>
<accession>A0ABQ3LJW8</accession>
<dbReference type="EMBL" id="BNAY01000002">
    <property type="protein sequence ID" value="GHH13436.1"/>
    <property type="molecule type" value="Genomic_DNA"/>
</dbReference>
<dbReference type="Proteomes" id="UP000635387">
    <property type="component" value="Unassembled WGS sequence"/>
</dbReference>
<sequence>MRVKAPFTRLSRGNSPFAPQPKYMKGSFTEPGASKGAFMYRKQPQATLRRTRAAGQVAAATDQEIKSPDDCRLMVPKEKTGLAEEN</sequence>
<protein>
    <submittedName>
        <fullName evidence="2">Uncharacterized protein</fullName>
    </submittedName>
</protein>
<name>A0ABQ3LJW8_9PSEU</name>
<organism evidence="2 3">
    <name type="scientific">Amycolatopsis oliviviridis</name>
    <dbReference type="NCBI Taxonomy" id="1471590"/>
    <lineage>
        <taxon>Bacteria</taxon>
        <taxon>Bacillati</taxon>
        <taxon>Actinomycetota</taxon>
        <taxon>Actinomycetes</taxon>
        <taxon>Pseudonocardiales</taxon>
        <taxon>Pseudonocardiaceae</taxon>
        <taxon>Amycolatopsis</taxon>
    </lineage>
</organism>
<keyword evidence="3" id="KW-1185">Reference proteome</keyword>
<proteinExistence type="predicted"/>